<sequence length="163" mass="19115">MKKVIVIGCPGSGKSTFSRKLHEITQIPLYHLDMMYWNADKTTVDRKTLIERQNEVIKKDKWIIDGNYGSTMELRMNACDTVILLDYPVEVCLSGVEARRGKPRLDMPWTESETDVDEEFIQFIKNYNQTSRPNVINLLEKYKNKEIVIFTDRMQAGKYLREM</sequence>
<dbReference type="PANTHER" id="PTHR37816:SF3">
    <property type="entry name" value="MODULATES DNA TOPOLOGY"/>
    <property type="match status" value="1"/>
</dbReference>
<proteinExistence type="predicted"/>
<keyword evidence="1" id="KW-0808">Transferase</keyword>
<dbReference type="SUPFAM" id="SSF52540">
    <property type="entry name" value="P-loop containing nucleoside triphosphate hydrolases"/>
    <property type="match status" value="1"/>
</dbReference>
<keyword evidence="1" id="KW-0418">Kinase</keyword>
<accession>A0ABW9F8R8</accession>
<keyword evidence="2" id="KW-1185">Reference proteome</keyword>
<dbReference type="PANTHER" id="PTHR37816">
    <property type="entry name" value="YALI0E33011P"/>
    <property type="match status" value="1"/>
</dbReference>
<dbReference type="InterPro" id="IPR027417">
    <property type="entry name" value="P-loop_NTPase"/>
</dbReference>
<comment type="caution">
    <text evidence="1">The sequence shown here is derived from an EMBL/GenBank/DDBJ whole genome shotgun (WGS) entry which is preliminary data.</text>
</comment>
<name>A0ABW9F8R8_9FIRM</name>
<dbReference type="InterPro" id="IPR052922">
    <property type="entry name" value="Cytidylate_Kinase-2"/>
</dbReference>
<protein>
    <submittedName>
        <fullName evidence="1">Adenylate kinase</fullName>
    </submittedName>
</protein>
<evidence type="ECO:0000313" key="2">
    <source>
        <dbReference type="Proteomes" id="UP001629536"/>
    </source>
</evidence>
<reference evidence="1 2" key="1">
    <citation type="journal article" date="2024" name="Front. Microbiol.">
        <title>Pangenomic and biochemical analyses of Helcococcus ovis reveal widespread tetracycline resistance and a novel bacterial species, Helcococcus bovis.</title>
        <authorList>
            <person name="Cunha F."/>
            <person name="Zhai Y."/>
            <person name="Casaro S."/>
            <person name="Jones K.L."/>
            <person name="Hernandez M."/>
            <person name="Bisinotto R.S."/>
            <person name="Kariyawasam S."/>
            <person name="Brown M.B."/>
            <person name="Phillips A."/>
            <person name="Jeong K.C."/>
            <person name="Galvao K.N."/>
        </authorList>
    </citation>
    <scope>NUCLEOTIDE SEQUENCE [LARGE SCALE GENOMIC DNA]</scope>
    <source>
        <strain evidence="1 2">KG197</strain>
    </source>
</reference>
<dbReference type="Gene3D" id="3.40.50.300">
    <property type="entry name" value="P-loop containing nucleotide triphosphate hydrolases"/>
    <property type="match status" value="1"/>
</dbReference>
<gene>
    <name evidence="1" type="ORF">ABGF40_07640</name>
</gene>
<dbReference type="RefSeq" id="WP_408126904.1">
    <property type="nucleotide sequence ID" value="NZ_JBFNFH010000021.1"/>
</dbReference>
<organism evidence="1 2">
    <name type="scientific">Helcococcus bovis</name>
    <dbReference type="NCBI Taxonomy" id="3153252"/>
    <lineage>
        <taxon>Bacteria</taxon>
        <taxon>Bacillati</taxon>
        <taxon>Bacillota</taxon>
        <taxon>Tissierellia</taxon>
        <taxon>Tissierellales</taxon>
        <taxon>Peptoniphilaceae</taxon>
        <taxon>Helcococcus</taxon>
    </lineage>
</organism>
<dbReference type="EMBL" id="JBFNFH010000021">
    <property type="protein sequence ID" value="MFM1525528.1"/>
    <property type="molecule type" value="Genomic_DNA"/>
</dbReference>
<dbReference type="Proteomes" id="UP001629536">
    <property type="component" value="Unassembled WGS sequence"/>
</dbReference>
<evidence type="ECO:0000313" key="1">
    <source>
        <dbReference type="EMBL" id="MFM1525528.1"/>
    </source>
</evidence>
<dbReference type="GO" id="GO:0016301">
    <property type="term" value="F:kinase activity"/>
    <property type="evidence" value="ECO:0007669"/>
    <property type="project" value="UniProtKB-KW"/>
</dbReference>